<evidence type="ECO:0000256" key="1">
    <source>
        <dbReference type="SAM" id="MobiDB-lite"/>
    </source>
</evidence>
<dbReference type="HOGENOM" id="CLU_2264103_0_0_1"/>
<dbReference type="KEGG" id="hir:HETIRDRAFT_452495"/>
<dbReference type="Proteomes" id="UP000030671">
    <property type="component" value="Unassembled WGS sequence"/>
</dbReference>
<name>W4K5F8_HETIT</name>
<evidence type="ECO:0000313" key="2">
    <source>
        <dbReference type="EMBL" id="ETW81058.1"/>
    </source>
</evidence>
<sequence>MPPPPPPPLRRFSVACDCSRPRLPSRSFRIPPLVQNSRSPHPVGAAASHPTRPTDQSARRLPCFLASARHPLPSTPPPNTYTHTGLAGTPAGQTIETLPAHIP</sequence>
<dbReference type="InParanoid" id="W4K5F8"/>
<keyword evidence="3" id="KW-1185">Reference proteome</keyword>
<dbReference type="GeneID" id="20676260"/>
<dbReference type="RefSeq" id="XP_009547738.1">
    <property type="nucleotide sequence ID" value="XM_009549443.1"/>
</dbReference>
<protein>
    <submittedName>
        <fullName evidence="2">Uncharacterized protein</fullName>
    </submittedName>
</protein>
<proteinExistence type="predicted"/>
<reference evidence="2 3" key="1">
    <citation type="journal article" date="2012" name="New Phytol.">
        <title>Insight into trade-off between wood decay and parasitism from the genome of a fungal forest pathogen.</title>
        <authorList>
            <person name="Olson A."/>
            <person name="Aerts A."/>
            <person name="Asiegbu F."/>
            <person name="Belbahri L."/>
            <person name="Bouzid O."/>
            <person name="Broberg A."/>
            <person name="Canback B."/>
            <person name="Coutinho P.M."/>
            <person name="Cullen D."/>
            <person name="Dalman K."/>
            <person name="Deflorio G."/>
            <person name="van Diepen L.T."/>
            <person name="Dunand C."/>
            <person name="Duplessis S."/>
            <person name="Durling M."/>
            <person name="Gonthier P."/>
            <person name="Grimwood J."/>
            <person name="Fossdal C.G."/>
            <person name="Hansson D."/>
            <person name="Henrissat B."/>
            <person name="Hietala A."/>
            <person name="Himmelstrand K."/>
            <person name="Hoffmeister D."/>
            <person name="Hogberg N."/>
            <person name="James T.Y."/>
            <person name="Karlsson M."/>
            <person name="Kohler A."/>
            <person name="Kues U."/>
            <person name="Lee Y.H."/>
            <person name="Lin Y.C."/>
            <person name="Lind M."/>
            <person name="Lindquist E."/>
            <person name="Lombard V."/>
            <person name="Lucas S."/>
            <person name="Lunden K."/>
            <person name="Morin E."/>
            <person name="Murat C."/>
            <person name="Park J."/>
            <person name="Raffaello T."/>
            <person name="Rouze P."/>
            <person name="Salamov A."/>
            <person name="Schmutz J."/>
            <person name="Solheim H."/>
            <person name="Stahlberg J."/>
            <person name="Velez H."/>
            <person name="de Vries R.P."/>
            <person name="Wiebenga A."/>
            <person name="Woodward S."/>
            <person name="Yakovlev I."/>
            <person name="Garbelotto M."/>
            <person name="Martin F."/>
            <person name="Grigoriev I.V."/>
            <person name="Stenlid J."/>
        </authorList>
    </citation>
    <scope>NUCLEOTIDE SEQUENCE [LARGE SCALE GENOMIC DNA]</scope>
    <source>
        <strain evidence="2 3">TC 32-1</strain>
    </source>
</reference>
<organism evidence="2 3">
    <name type="scientific">Heterobasidion irregulare (strain TC 32-1)</name>
    <dbReference type="NCBI Taxonomy" id="747525"/>
    <lineage>
        <taxon>Eukaryota</taxon>
        <taxon>Fungi</taxon>
        <taxon>Dikarya</taxon>
        <taxon>Basidiomycota</taxon>
        <taxon>Agaricomycotina</taxon>
        <taxon>Agaricomycetes</taxon>
        <taxon>Russulales</taxon>
        <taxon>Bondarzewiaceae</taxon>
        <taxon>Heterobasidion</taxon>
        <taxon>Heterobasidion annosum species complex</taxon>
    </lineage>
</organism>
<evidence type="ECO:0000313" key="3">
    <source>
        <dbReference type="Proteomes" id="UP000030671"/>
    </source>
</evidence>
<gene>
    <name evidence="2" type="ORF">HETIRDRAFT_452495</name>
</gene>
<feature type="region of interest" description="Disordered" evidence="1">
    <location>
        <begin position="23"/>
        <end position="103"/>
    </location>
</feature>
<dbReference type="AlphaFoldDB" id="W4K5F8"/>
<dbReference type="EMBL" id="KI925459">
    <property type="protein sequence ID" value="ETW81058.1"/>
    <property type="molecule type" value="Genomic_DNA"/>
</dbReference>
<accession>W4K5F8</accession>